<evidence type="ECO:0000256" key="2">
    <source>
        <dbReference type="ARBA" id="ARBA00022729"/>
    </source>
</evidence>
<evidence type="ECO:0000256" key="5">
    <source>
        <dbReference type="SAM" id="SignalP"/>
    </source>
</evidence>
<keyword evidence="4" id="KW-1015">Disulfide bond</keyword>
<evidence type="ECO:0008006" key="11">
    <source>
        <dbReference type="Google" id="ProtNLM"/>
    </source>
</evidence>
<dbReference type="Pfam" id="PF17972">
    <property type="entry name" value="bMG5"/>
    <property type="match status" value="1"/>
</dbReference>
<evidence type="ECO:0000313" key="9">
    <source>
        <dbReference type="EMBL" id="SIS52966.1"/>
    </source>
</evidence>
<proteinExistence type="inferred from homology"/>
<evidence type="ECO:0000256" key="3">
    <source>
        <dbReference type="ARBA" id="ARBA00022737"/>
    </source>
</evidence>
<dbReference type="CDD" id="cd02891">
    <property type="entry name" value="A2M_like"/>
    <property type="match status" value="1"/>
</dbReference>
<organism evidence="9 10">
    <name type="scientific">Roseivivax lentus</name>
    <dbReference type="NCBI Taxonomy" id="633194"/>
    <lineage>
        <taxon>Bacteria</taxon>
        <taxon>Pseudomonadati</taxon>
        <taxon>Pseudomonadota</taxon>
        <taxon>Alphaproteobacteria</taxon>
        <taxon>Rhodobacterales</taxon>
        <taxon>Roseobacteraceae</taxon>
        <taxon>Roseivivax</taxon>
    </lineage>
</organism>
<dbReference type="InterPro" id="IPR021868">
    <property type="entry name" value="Alpha_2_Macroglob_MG3"/>
</dbReference>
<dbReference type="Pfam" id="PF21142">
    <property type="entry name" value="A2M_bMG2"/>
    <property type="match status" value="1"/>
</dbReference>
<dbReference type="PANTHER" id="PTHR40094">
    <property type="entry name" value="ALPHA-2-MACROGLOBULIN HOMOLOG"/>
    <property type="match status" value="1"/>
</dbReference>
<dbReference type="Pfam" id="PF14295">
    <property type="entry name" value="PAN_4"/>
    <property type="match status" value="1"/>
</dbReference>
<feature type="domain" description="Alpha-2-macroglobulin" evidence="8">
    <location>
        <begin position="1153"/>
        <end position="1242"/>
    </location>
</feature>
<dbReference type="InterPro" id="IPR041462">
    <property type="entry name" value="Bact_A2M_MG6"/>
</dbReference>
<dbReference type="PANTHER" id="PTHR40094:SF1">
    <property type="entry name" value="UBIQUITIN DOMAIN-CONTAINING PROTEIN"/>
    <property type="match status" value="1"/>
</dbReference>
<evidence type="ECO:0000313" key="10">
    <source>
        <dbReference type="Proteomes" id="UP000186684"/>
    </source>
</evidence>
<comment type="similarity">
    <text evidence="1">Belongs to the protease inhibitor I39 (alpha-2-macroglobulin) family. Bacterial alpha-2-macroglobulin subfamily.</text>
</comment>
<keyword evidence="3" id="KW-0677">Repeat</keyword>
<dbReference type="Gene3D" id="1.50.10.20">
    <property type="match status" value="1"/>
</dbReference>
<dbReference type="RefSeq" id="WP_076444165.1">
    <property type="nucleotide sequence ID" value="NZ_FTOQ01000001.1"/>
</dbReference>
<dbReference type="InterPro" id="IPR049120">
    <property type="entry name" value="A2M_bMG2"/>
</dbReference>
<dbReference type="PIRSF" id="PIRSF038980">
    <property type="entry name" value="A2M_bac"/>
    <property type="match status" value="1"/>
</dbReference>
<dbReference type="GO" id="GO:0005576">
    <property type="term" value="C:extracellular region"/>
    <property type="evidence" value="ECO:0007669"/>
    <property type="project" value="InterPro"/>
</dbReference>
<dbReference type="Pfam" id="PF17962">
    <property type="entry name" value="bMG6"/>
    <property type="match status" value="1"/>
</dbReference>
<feature type="signal peptide" evidence="5">
    <location>
        <begin position="1"/>
        <end position="21"/>
    </location>
</feature>
<evidence type="ECO:0000256" key="4">
    <source>
        <dbReference type="ARBA" id="ARBA00023157"/>
    </source>
</evidence>
<dbReference type="Proteomes" id="UP000186684">
    <property type="component" value="Unassembled WGS sequence"/>
</dbReference>
<dbReference type="GO" id="GO:0004866">
    <property type="term" value="F:endopeptidase inhibitor activity"/>
    <property type="evidence" value="ECO:0007669"/>
    <property type="project" value="InterPro"/>
</dbReference>
<dbReference type="InterPro" id="IPR011625">
    <property type="entry name" value="A2M_N_BRD"/>
</dbReference>
<dbReference type="InterPro" id="IPR003609">
    <property type="entry name" value="Pan_app"/>
</dbReference>
<dbReference type="SMART" id="SM01359">
    <property type="entry name" value="A2M_N_2"/>
    <property type="match status" value="1"/>
</dbReference>
<feature type="chain" id="PRO_5012026365" description="Apple domain-containing protein" evidence="5">
    <location>
        <begin position="22"/>
        <end position="1802"/>
    </location>
</feature>
<evidence type="ECO:0000259" key="8">
    <source>
        <dbReference type="SMART" id="SM01360"/>
    </source>
</evidence>
<dbReference type="InterPro" id="IPR002890">
    <property type="entry name" value="MG2"/>
</dbReference>
<dbReference type="SMART" id="SM00223">
    <property type="entry name" value="APPLE"/>
    <property type="match status" value="1"/>
</dbReference>
<protein>
    <recommendedName>
        <fullName evidence="11">Apple domain-containing protein</fullName>
    </recommendedName>
</protein>
<dbReference type="SMART" id="SM01360">
    <property type="entry name" value="A2M"/>
    <property type="match status" value="1"/>
</dbReference>
<dbReference type="SUPFAM" id="SSF48239">
    <property type="entry name" value="Terpenoid cyclases/Protein prenyltransferases"/>
    <property type="match status" value="1"/>
</dbReference>
<dbReference type="EMBL" id="FTOQ01000001">
    <property type="protein sequence ID" value="SIS52966.1"/>
    <property type="molecule type" value="Genomic_DNA"/>
</dbReference>
<dbReference type="CDD" id="cd01100">
    <property type="entry name" value="APPLE_Factor_XI_like"/>
    <property type="match status" value="1"/>
</dbReference>
<evidence type="ECO:0000259" key="7">
    <source>
        <dbReference type="SMART" id="SM01359"/>
    </source>
</evidence>
<evidence type="ECO:0000259" key="6">
    <source>
        <dbReference type="SMART" id="SM00223"/>
    </source>
</evidence>
<gene>
    <name evidence="9" type="ORF">SAMN05421759_101233</name>
</gene>
<sequence length="1802" mass="190294">MRTILVAGLAALLSLPLAAIAEVPERRSIVSNDVDFPGNDLQPLFDTTLEACERVCLNDRACTAFTFNARAGACFPKAVASTPLPFDGAISARLVETSAETQARAARRAADLSFLTEGDLDAARDQASGLGLRYRGGRYSVDALLQAADEAEARGNRQAALDWTAAAVAQDDGAILWLEMADRARRLADGDRRNAGINRRIARHAAINAYLRAGPDPLAATSLLTLARSLEETGDGRRAISALRLAESLSPSAETVALLDEMIGKYGFRITDTRVESDSAAPRICAEFSEPLSLAGQDYAPFVQLPDPRLAVETGERDLCISGLTHGERYRLVFREGLPAASGETLIRDVAVTLYVRDRAPSARFPGRAYVLPRTEDAGLPVETVNAERLDLILRQVSDSALLRVVQQDLFSRPLSAWDEEELAATLSETVWQGQLEIDSTLNTEVTTRIPMEGPLGALAPGIYALAARIPGSDPYENPTAMQWFVVSDIGLTSLWGSDGLTVVARRFSDATPLAGLDLRLMATSMRNLGMVETDAGGVALFPAGMTRGTGAGAPALLIAETEGDMTFLSLDGPAFDLSDRGVAGREAPGPMDVFLTTDRGAYRAGETVHMTALLRDGRAAAIPGVALTAILTRPDGVEHARQVSSQDRAGGHVLAFPLSAAVPRGTWQLAVHADPEAPALASQALLVEDFVPERVDMVLDLPAGAIDPAAPPRLGVQVDYLFGAPGADLPLEGEIRLSAQREIAALPGYLFGRHDAATATATQSLPGDLRTDAGGAARLPLVLPEADLTGQPLEAEVILRVLDGAARPVERRIARPVTPQGPIIGIRPLTDATVPEGTEARFRVQGFGPDLAPAAMQAEWTLNRVETRYQWYSLYGNWNWEPITTRSRVAGGTLTLGADPAEIAAPLDWGRYELVVERTDGAYVAASATVDAGWYAPAGAAETPDMLELSLDRESYRPGETAELRLMPRRAGRVLVSVLTDRVVALSAHEVPAGSSVIALPVTEEWGTGAYVTAELLSPLDTAEGRNPTRALGLAHAAVAPGDRQLDVGIEAPAEARPRGPLDITISVPGAGAGDAYVTLAAVDQGILNLIGFESPNPAGHYFGQRRLGVEIRDLYGRLIDGQTGASGRLRSGGDAMGRMEAQSPPPTEALLAFFEGPLALDEAGAASVTLDLPAFNGEVRLMAVAWTATAVGAADSTVLVRDPVVLQAAMPRFLAPGDRTRLSLDLTHAKGPAGDVALSVTAPGLGLETATLPAALRLDDGQTARVTLPLTAREPGDHAITVTMTTPDGTRLVKALTLGVRRNDPVTAETRRILLGAADSFTLDDALFAGYAGAPELLVSAGAFARFDVPGLLRGLDRYPYGCTEQVTSQAMPLLSLGPVAGSLGLVPPDGLEAKIDAAVETILARQAPNGAFGLWRAGSGDGWLDAYVTEFLSRARRAGHDVPERAFEAALDNLANRIAYAPDFDEGGTDIAYALYVLAQEGRAAMGDLRYYADEKGAAFATATAQAQLGAALAAYGDQRRAGRLFGLAAARLAAAATGDRADRRDDYGSTLRDAAALVTLARAAGSTALDTEPLAARLAAPGRRLSTQESAWTLAAAEALVADPAASGLMADGAPVDGPYLRRRAPGLPPQVLTAERDTLLTLTTVGVPEIAPPAGGYGYALTRDYYRLDGTPLAGPVAQGDRLVTVLTVRPAEETPARLILDDPLPAGFEIDNPSLLRAGDIAALDWLETAETETAEFRTDRFVAAIDWEGTAPFRLAYIVRAVSPGAFHHPAALVEDMYRPEYRAVTATGRMDVTE</sequence>
<dbReference type="InterPro" id="IPR001599">
    <property type="entry name" value="Macroglobln_a2"/>
</dbReference>
<dbReference type="Pfam" id="PF17973">
    <property type="entry name" value="bMG10"/>
    <property type="match status" value="1"/>
</dbReference>
<dbReference type="InterPro" id="IPR000177">
    <property type="entry name" value="Apple"/>
</dbReference>
<dbReference type="OrthoDB" id="9767116at2"/>
<reference evidence="10" key="1">
    <citation type="submission" date="2017-01" db="EMBL/GenBank/DDBJ databases">
        <authorList>
            <person name="Varghese N."/>
            <person name="Submissions S."/>
        </authorList>
    </citation>
    <scope>NUCLEOTIDE SEQUENCE [LARGE SCALE GENOMIC DNA]</scope>
    <source>
        <strain evidence="10">DSM 29430</strain>
    </source>
</reference>
<dbReference type="Gene3D" id="2.60.40.1930">
    <property type="match status" value="1"/>
</dbReference>
<dbReference type="InterPro" id="IPR026284">
    <property type="entry name" value="A2MG_proteobact"/>
</dbReference>
<dbReference type="GO" id="GO:0006508">
    <property type="term" value="P:proteolysis"/>
    <property type="evidence" value="ECO:0007669"/>
    <property type="project" value="InterPro"/>
</dbReference>
<dbReference type="Pfam" id="PF11974">
    <property type="entry name" value="bMG3"/>
    <property type="match status" value="1"/>
</dbReference>
<dbReference type="InterPro" id="IPR041246">
    <property type="entry name" value="Bact_MG10"/>
</dbReference>
<feature type="domain" description="Alpha-2-macroglobulin bait region" evidence="7">
    <location>
        <begin position="948"/>
        <end position="1091"/>
    </location>
</feature>
<dbReference type="InterPro" id="IPR041203">
    <property type="entry name" value="Bact_A2M_MG5"/>
</dbReference>
<evidence type="ECO:0000256" key="1">
    <source>
        <dbReference type="ARBA" id="ARBA00010556"/>
    </source>
</evidence>
<dbReference type="Pfam" id="PF00207">
    <property type="entry name" value="A2M"/>
    <property type="match status" value="1"/>
</dbReference>
<name>A0A1N7JUR1_9RHOB</name>
<dbReference type="Pfam" id="PF07703">
    <property type="entry name" value="A2M_BRD"/>
    <property type="match status" value="1"/>
</dbReference>
<dbReference type="InterPro" id="IPR051802">
    <property type="entry name" value="YfhM-like"/>
</dbReference>
<keyword evidence="2 5" id="KW-0732">Signal</keyword>
<dbReference type="STRING" id="633194.SAMN05421759_101233"/>
<dbReference type="Pfam" id="PF01835">
    <property type="entry name" value="MG2"/>
    <property type="match status" value="1"/>
</dbReference>
<feature type="domain" description="Apple" evidence="6">
    <location>
        <begin position="30"/>
        <end position="96"/>
    </location>
</feature>
<dbReference type="Gene3D" id="3.50.4.10">
    <property type="entry name" value="Hepatocyte Growth Factor"/>
    <property type="match status" value="1"/>
</dbReference>
<keyword evidence="10" id="KW-1185">Reference proteome</keyword>
<dbReference type="InterPro" id="IPR008930">
    <property type="entry name" value="Terpenoid_cyclase/PrenylTrfase"/>
</dbReference>
<accession>A0A1N7JUR1</accession>